<dbReference type="Gene3D" id="3.40.30.10">
    <property type="entry name" value="Glutaredoxin"/>
    <property type="match status" value="1"/>
</dbReference>
<dbReference type="Proteomes" id="UP001596978">
    <property type="component" value="Unassembled WGS sequence"/>
</dbReference>
<dbReference type="EMBL" id="JBHTJH010000017">
    <property type="protein sequence ID" value="MFD0862893.1"/>
    <property type="molecule type" value="Genomic_DNA"/>
</dbReference>
<evidence type="ECO:0000313" key="1">
    <source>
        <dbReference type="EMBL" id="MFD0862893.1"/>
    </source>
</evidence>
<dbReference type="SUPFAM" id="SSF52833">
    <property type="entry name" value="Thioredoxin-like"/>
    <property type="match status" value="1"/>
</dbReference>
<comment type="caution">
    <text evidence="1">The sequence shown here is derived from an EMBL/GenBank/DDBJ whole genome shotgun (WGS) entry which is preliminary data.</text>
</comment>
<reference evidence="2" key="1">
    <citation type="journal article" date="2019" name="Int. J. Syst. Evol. Microbiol.">
        <title>The Global Catalogue of Microorganisms (GCM) 10K type strain sequencing project: providing services to taxonomists for standard genome sequencing and annotation.</title>
        <authorList>
            <consortium name="The Broad Institute Genomics Platform"/>
            <consortium name="The Broad Institute Genome Sequencing Center for Infectious Disease"/>
            <person name="Wu L."/>
            <person name="Ma J."/>
        </authorList>
    </citation>
    <scope>NUCLEOTIDE SEQUENCE [LARGE SCALE GENOMIC DNA]</scope>
    <source>
        <strain evidence="2">CCUG 62952</strain>
    </source>
</reference>
<gene>
    <name evidence="1" type="ORF">ACFQ1M_11825</name>
</gene>
<evidence type="ECO:0008006" key="3">
    <source>
        <dbReference type="Google" id="ProtNLM"/>
    </source>
</evidence>
<keyword evidence="2" id="KW-1185">Reference proteome</keyword>
<proteinExistence type="predicted"/>
<accession>A0ABW3D238</accession>
<evidence type="ECO:0000313" key="2">
    <source>
        <dbReference type="Proteomes" id="UP001596978"/>
    </source>
</evidence>
<sequence length="204" mass="23577">MVVRLFLTFCLVLFKTYGQKDLVKIVEEKKANKILFYAVNESETDYDAKILVKGTNIKQSLAKPRFIRVPSATKVLMKSIIVMRGKTPSYTYDLELNEELSKRSLRKPAQKIIIYKTPKKPITIYVTENCKTCDSIINPLDREHYIFTSYNLKEKPEVKEQLVKSFGNRVPLDTMENPVVILGGILYTDIDSFDKLLETLNKQE</sequence>
<dbReference type="PROSITE" id="PS51354">
    <property type="entry name" value="GLUTAREDOXIN_2"/>
    <property type="match status" value="1"/>
</dbReference>
<dbReference type="InterPro" id="IPR036249">
    <property type="entry name" value="Thioredoxin-like_sf"/>
</dbReference>
<protein>
    <recommendedName>
        <fullName evidence="3">Glutaredoxin</fullName>
    </recommendedName>
</protein>
<name>A0ABW3D238_9FLAO</name>
<dbReference type="RefSeq" id="WP_386408450.1">
    <property type="nucleotide sequence ID" value="NZ_JBHTJH010000017.1"/>
</dbReference>
<organism evidence="1 2">
    <name type="scientific">Sungkyunkwania multivorans</name>
    <dbReference type="NCBI Taxonomy" id="1173618"/>
    <lineage>
        <taxon>Bacteria</taxon>
        <taxon>Pseudomonadati</taxon>
        <taxon>Bacteroidota</taxon>
        <taxon>Flavobacteriia</taxon>
        <taxon>Flavobacteriales</taxon>
        <taxon>Flavobacteriaceae</taxon>
        <taxon>Sungkyunkwania</taxon>
    </lineage>
</organism>